<dbReference type="InterPro" id="IPR006050">
    <property type="entry name" value="DNA_photolyase_N"/>
</dbReference>
<keyword evidence="7" id="KW-0547">Nucleotide-binding</keyword>
<dbReference type="InterPro" id="IPR014729">
    <property type="entry name" value="Rossmann-like_a/b/a_fold"/>
</dbReference>
<dbReference type="GO" id="GO:0048471">
    <property type="term" value="C:perinuclear region of cytoplasm"/>
    <property type="evidence" value="ECO:0007669"/>
    <property type="project" value="UniProtKB-SubCell"/>
</dbReference>
<dbReference type="GO" id="GO:0003677">
    <property type="term" value="F:DNA binding"/>
    <property type="evidence" value="ECO:0007669"/>
    <property type="project" value="TreeGrafter"/>
</dbReference>
<dbReference type="Pfam" id="PF03441">
    <property type="entry name" value="FAD_binding_7"/>
    <property type="match status" value="1"/>
</dbReference>
<feature type="site" description="Electron transfer via tryptophanyl radical" evidence="12">
    <location>
        <position position="334"/>
    </location>
</feature>
<keyword evidence="5" id="KW-0963">Cytoplasm</keyword>
<dbReference type="Pfam" id="PF00875">
    <property type="entry name" value="DNA_photolyase"/>
    <property type="match status" value="1"/>
</dbReference>
<accession>A0AAN9BTI5</accession>
<evidence type="ECO:0000256" key="9">
    <source>
        <dbReference type="ARBA" id="ARBA00023170"/>
    </source>
</evidence>
<feature type="binding site" evidence="11">
    <location>
        <begin position="401"/>
        <end position="403"/>
    </location>
    <ligand>
        <name>FAD</name>
        <dbReference type="ChEBI" id="CHEBI:57692"/>
    </ligand>
</feature>
<proteinExistence type="inferred from homology"/>
<evidence type="ECO:0000313" key="15">
    <source>
        <dbReference type="Proteomes" id="UP001374579"/>
    </source>
</evidence>
<gene>
    <name evidence="14" type="ORF">V1264_013478</name>
</gene>
<dbReference type="Gene3D" id="1.25.40.80">
    <property type="match status" value="1"/>
</dbReference>
<dbReference type="GO" id="GO:0043153">
    <property type="term" value="P:entrainment of circadian clock by photoperiod"/>
    <property type="evidence" value="ECO:0007669"/>
    <property type="project" value="TreeGrafter"/>
</dbReference>
<dbReference type="PRINTS" id="PR00147">
    <property type="entry name" value="DNAPHOTLYASE"/>
</dbReference>
<sequence length="554" mass="63898">MGGSNNETGGKKKIVSVHWFRHGLRLHDNPALLESLRNADEFYAIFIFDGEVAGTAKAGYPRMNFLVECLQDLDANLRKVGTRLFVLYGQPEKVFHNLFQEWGVNRVTFEQDPEPVWQERDAKVRAICNSAGVQYVEMVSHTLWEPQLIISANGGSPPLTYEMFCQVKKMVDQPPRPCPLPDFSGIKLPDPKTPNAKFHVPTCEELGVYPESEQQKNPLSGYKGGESRALELLAERIGKEQQAFKQGRYMPNQSNPDLTGLPMSLSPHLRFGTVSVRRFYWAIRQAYMEVNNCEEVPDSITGQLIWREYFYCMSVNNPKYNVMKDNPICLDIDWYYNQEQLDRWARGQTGYPWIDACMRQLRDEGWVHHVCRQSVACFLTRGDLWIDWELGLAMFDKYLLDADWSVNAGNWMWVSSSAFEKVLQCPRCICPVYYGRRMDPTGDYVRRYVPEVKNLPLLYQFEPWNAPKDVQEKAGCVVGRDYPPPMVDHKQASKMCRAKMEKIKNKCRDIPHIAPSNAEEVRTFIWMDSKEMAESTTQCQQHGFHRAMKANLGP</sequence>
<evidence type="ECO:0000256" key="11">
    <source>
        <dbReference type="PIRSR" id="PIRSR602081-1"/>
    </source>
</evidence>
<evidence type="ECO:0000256" key="1">
    <source>
        <dbReference type="ARBA" id="ARBA00004123"/>
    </source>
</evidence>
<evidence type="ECO:0000256" key="2">
    <source>
        <dbReference type="ARBA" id="ARBA00004556"/>
    </source>
</evidence>
<dbReference type="GO" id="GO:0071949">
    <property type="term" value="F:FAD binding"/>
    <property type="evidence" value="ECO:0007669"/>
    <property type="project" value="TreeGrafter"/>
</dbReference>
<keyword evidence="15" id="KW-1185">Reference proteome</keyword>
<dbReference type="InterPro" id="IPR002081">
    <property type="entry name" value="Cryptochrome/DNA_photolyase_1"/>
</dbReference>
<evidence type="ECO:0000256" key="6">
    <source>
        <dbReference type="ARBA" id="ARBA00022630"/>
    </source>
</evidence>
<reference evidence="14 15" key="1">
    <citation type="submission" date="2024-02" db="EMBL/GenBank/DDBJ databases">
        <title>Chromosome-scale genome assembly of the rough periwinkle Littorina saxatilis.</title>
        <authorList>
            <person name="De Jode A."/>
            <person name="Faria R."/>
            <person name="Formenti G."/>
            <person name="Sims Y."/>
            <person name="Smith T.P."/>
            <person name="Tracey A."/>
            <person name="Wood J.M.D."/>
            <person name="Zagrodzka Z.B."/>
            <person name="Johannesson K."/>
            <person name="Butlin R.K."/>
            <person name="Leder E.H."/>
        </authorList>
    </citation>
    <scope>NUCLEOTIDE SEQUENCE [LARGE SCALE GENOMIC DNA]</scope>
    <source>
        <strain evidence="14">Snail1</strain>
        <tissue evidence="14">Muscle</tissue>
    </source>
</reference>
<name>A0AAN9BTI5_9CAEN</name>
<comment type="caution">
    <text evidence="14">The sequence shown here is derived from an EMBL/GenBank/DDBJ whole genome shotgun (WGS) entry which is preliminary data.</text>
</comment>
<dbReference type="PANTHER" id="PTHR11455">
    <property type="entry name" value="CRYPTOCHROME"/>
    <property type="match status" value="1"/>
</dbReference>
<comment type="similarity">
    <text evidence="3">Belongs to the DNA photolyase class-1 family.</text>
</comment>
<dbReference type="SUPFAM" id="SSF52425">
    <property type="entry name" value="Cryptochrome/photolyase, N-terminal domain"/>
    <property type="match status" value="1"/>
</dbReference>
<keyword evidence="9" id="KW-0675">Receptor</keyword>
<dbReference type="InterPro" id="IPR036134">
    <property type="entry name" value="Crypto/Photolyase_FAD-like_sf"/>
</dbReference>
<dbReference type="PROSITE" id="PS51645">
    <property type="entry name" value="PHR_CRY_ALPHA_BETA"/>
    <property type="match status" value="1"/>
</dbReference>
<evidence type="ECO:0000313" key="14">
    <source>
        <dbReference type="EMBL" id="KAK7109435.1"/>
    </source>
</evidence>
<feature type="site" description="Electron transfer via tryptophanyl radical" evidence="12">
    <location>
        <position position="411"/>
    </location>
</feature>
<keyword evidence="6 11" id="KW-0285">Flavoprotein</keyword>
<dbReference type="GO" id="GO:0005634">
    <property type="term" value="C:nucleus"/>
    <property type="evidence" value="ECO:0007669"/>
    <property type="project" value="UniProtKB-SubCell"/>
</dbReference>
<dbReference type="InterPro" id="IPR005101">
    <property type="entry name" value="Cryptochr/Photolyase_FAD-bd"/>
</dbReference>
<organism evidence="14 15">
    <name type="scientific">Littorina saxatilis</name>
    <dbReference type="NCBI Taxonomy" id="31220"/>
    <lineage>
        <taxon>Eukaryota</taxon>
        <taxon>Metazoa</taxon>
        <taxon>Spiralia</taxon>
        <taxon>Lophotrochozoa</taxon>
        <taxon>Mollusca</taxon>
        <taxon>Gastropoda</taxon>
        <taxon>Caenogastropoda</taxon>
        <taxon>Littorinimorpha</taxon>
        <taxon>Littorinoidea</taxon>
        <taxon>Littorinidae</taxon>
        <taxon>Littorina</taxon>
    </lineage>
</organism>
<keyword evidence="10" id="KW-0539">Nucleus</keyword>
<evidence type="ECO:0000256" key="4">
    <source>
        <dbReference type="ARBA" id="ARBA00021159"/>
    </source>
</evidence>
<feature type="site" description="Electron transfer via tryptophanyl radical" evidence="12">
    <location>
        <position position="388"/>
    </location>
</feature>
<evidence type="ECO:0000256" key="3">
    <source>
        <dbReference type="ARBA" id="ARBA00005862"/>
    </source>
</evidence>
<evidence type="ECO:0000256" key="5">
    <source>
        <dbReference type="ARBA" id="ARBA00022490"/>
    </source>
</evidence>
<dbReference type="GO" id="GO:0032922">
    <property type="term" value="P:circadian regulation of gene expression"/>
    <property type="evidence" value="ECO:0007669"/>
    <property type="project" value="TreeGrafter"/>
</dbReference>
<comment type="cofactor">
    <cofactor evidence="11">
        <name>FAD</name>
        <dbReference type="ChEBI" id="CHEBI:57692"/>
    </cofactor>
    <text evidence="11">Binds 1 FAD per subunit.</text>
</comment>
<dbReference type="AlphaFoldDB" id="A0AAN9BTI5"/>
<feature type="binding site" evidence="11">
    <location>
        <begin position="259"/>
        <end position="266"/>
    </location>
    <ligand>
        <name>FAD</name>
        <dbReference type="ChEBI" id="CHEBI:57692"/>
    </ligand>
</feature>
<evidence type="ECO:0000256" key="12">
    <source>
        <dbReference type="PIRSR" id="PIRSR602081-2"/>
    </source>
</evidence>
<keyword evidence="8 11" id="KW-0274">FAD</keyword>
<dbReference type="EMBL" id="JBAMIC010000003">
    <property type="protein sequence ID" value="KAK7109435.1"/>
    <property type="molecule type" value="Genomic_DNA"/>
</dbReference>
<dbReference type="InterPro" id="IPR036155">
    <property type="entry name" value="Crypto/Photolyase_N_sf"/>
</dbReference>
<comment type="subcellular location">
    <subcellularLocation>
        <location evidence="2">Cytoplasm</location>
        <location evidence="2">Perinuclear region</location>
    </subcellularLocation>
    <subcellularLocation>
        <location evidence="1">Nucleus</location>
    </subcellularLocation>
</comment>
<dbReference type="Gene3D" id="1.10.579.10">
    <property type="entry name" value="DNA Cyclobutane Dipyrimidine Photolyase, subunit A, domain 3"/>
    <property type="match status" value="1"/>
</dbReference>
<dbReference type="PANTHER" id="PTHR11455:SF17">
    <property type="entry name" value="CRYPTOCHROME-1"/>
    <property type="match status" value="1"/>
</dbReference>
<dbReference type="Proteomes" id="UP001374579">
    <property type="component" value="Unassembled WGS sequence"/>
</dbReference>
<dbReference type="Gene3D" id="3.40.50.620">
    <property type="entry name" value="HUPs"/>
    <property type="match status" value="1"/>
</dbReference>
<feature type="domain" description="Photolyase/cryptochrome alpha/beta" evidence="13">
    <location>
        <begin position="14"/>
        <end position="143"/>
    </location>
</feature>
<evidence type="ECO:0000256" key="8">
    <source>
        <dbReference type="ARBA" id="ARBA00022827"/>
    </source>
</evidence>
<evidence type="ECO:0000256" key="7">
    <source>
        <dbReference type="ARBA" id="ARBA00022741"/>
    </source>
</evidence>
<evidence type="ECO:0000256" key="10">
    <source>
        <dbReference type="ARBA" id="ARBA00023242"/>
    </source>
</evidence>
<dbReference type="GO" id="GO:0045892">
    <property type="term" value="P:negative regulation of DNA-templated transcription"/>
    <property type="evidence" value="ECO:0007669"/>
    <property type="project" value="TreeGrafter"/>
</dbReference>
<evidence type="ECO:0000259" key="13">
    <source>
        <dbReference type="PROSITE" id="PS51645"/>
    </source>
</evidence>
<feature type="binding site" evidence="11">
    <location>
        <begin position="303"/>
        <end position="310"/>
    </location>
    <ligand>
        <name>FAD</name>
        <dbReference type="ChEBI" id="CHEBI:57692"/>
    </ligand>
</feature>
<dbReference type="SUPFAM" id="SSF48173">
    <property type="entry name" value="Cryptochrome/photolyase FAD-binding domain"/>
    <property type="match status" value="1"/>
</dbReference>
<protein>
    <recommendedName>
        <fullName evidence="4">Cryptochrome-1</fullName>
    </recommendedName>
</protein>